<dbReference type="EMBL" id="JYDJ01000298">
    <property type="protein sequence ID" value="KRX37701.1"/>
    <property type="molecule type" value="Genomic_DNA"/>
</dbReference>
<sequence>MTGLNSHLLKINKSVVNFDLILVCNGMQHSIVKVLEQKCVEEKFQMHYKNAINHLTIKKKMKTGKFLNLCLINIEWGKVETKLNQIGLSLFVPVYNPIEHVIGKQMLYFSD</sequence>
<reference evidence="1 2" key="1">
    <citation type="submission" date="2015-01" db="EMBL/GenBank/DDBJ databases">
        <title>Evolution of Trichinella species and genotypes.</title>
        <authorList>
            <person name="Korhonen P.K."/>
            <person name="Edoardo P."/>
            <person name="Giuseppe L.R."/>
            <person name="Gasser R.B."/>
        </authorList>
    </citation>
    <scope>NUCLEOTIDE SEQUENCE [LARGE SCALE GENOMIC DNA]</scope>
    <source>
        <strain evidence="1">ISS417</strain>
    </source>
</reference>
<dbReference type="AlphaFoldDB" id="A0A0V0TFH2"/>
<dbReference type="Proteomes" id="UP000055048">
    <property type="component" value="Unassembled WGS sequence"/>
</dbReference>
<organism evidence="1 2">
    <name type="scientific">Trichinella murrelli</name>
    <dbReference type="NCBI Taxonomy" id="144512"/>
    <lineage>
        <taxon>Eukaryota</taxon>
        <taxon>Metazoa</taxon>
        <taxon>Ecdysozoa</taxon>
        <taxon>Nematoda</taxon>
        <taxon>Enoplea</taxon>
        <taxon>Dorylaimia</taxon>
        <taxon>Trichinellida</taxon>
        <taxon>Trichinellidae</taxon>
        <taxon>Trichinella</taxon>
    </lineage>
</organism>
<comment type="caution">
    <text evidence="1">The sequence shown here is derived from an EMBL/GenBank/DDBJ whole genome shotgun (WGS) entry which is preliminary data.</text>
</comment>
<accession>A0A0V0TFH2</accession>
<protein>
    <submittedName>
        <fullName evidence="1">Uncharacterized protein</fullName>
    </submittedName>
</protein>
<evidence type="ECO:0000313" key="1">
    <source>
        <dbReference type="EMBL" id="KRX37701.1"/>
    </source>
</evidence>
<name>A0A0V0TFH2_9BILA</name>
<proteinExistence type="predicted"/>
<keyword evidence="2" id="KW-1185">Reference proteome</keyword>
<dbReference type="OrthoDB" id="10538439at2759"/>
<evidence type="ECO:0000313" key="2">
    <source>
        <dbReference type="Proteomes" id="UP000055048"/>
    </source>
</evidence>
<gene>
    <name evidence="1" type="ORF">T05_13806</name>
</gene>